<organism evidence="2 3">
    <name type="scientific">Nitrosopumilus piranensis</name>
    <dbReference type="NCBI Taxonomy" id="1582439"/>
    <lineage>
        <taxon>Archaea</taxon>
        <taxon>Nitrososphaerota</taxon>
        <taxon>Nitrososphaeria</taxon>
        <taxon>Nitrosopumilales</taxon>
        <taxon>Nitrosopumilaceae</taxon>
        <taxon>Nitrosopumilus</taxon>
    </lineage>
</organism>
<dbReference type="STRING" id="1582439.NPIRD3C_0950"/>
<dbReference type="Proteomes" id="UP000032027">
    <property type="component" value="Chromosome"/>
</dbReference>
<feature type="transmembrane region" description="Helical" evidence="1">
    <location>
        <begin position="41"/>
        <end position="62"/>
    </location>
</feature>
<proteinExistence type="predicted"/>
<dbReference type="PATRIC" id="fig|1582439.9.peg.977"/>
<reference evidence="2 3" key="2">
    <citation type="journal article" date="2016" name="ISME J.">
        <title>Physiological and genomic characterization of two novel marine thaumarchaeal strains indicates niche differentiation.</title>
        <authorList>
            <person name="Bayer B."/>
            <person name="Vojvoda J."/>
            <person name="Offre P."/>
            <person name="Alves R.J."/>
            <person name="Elisabeth N.H."/>
            <person name="Garcia J.A."/>
            <person name="Volland J.M."/>
            <person name="Srivastava A."/>
            <person name="Schleper C."/>
            <person name="Herndl G.J."/>
        </authorList>
    </citation>
    <scope>NUCLEOTIDE SEQUENCE [LARGE SCALE GENOMIC DNA]</scope>
    <source>
        <strain evidence="2 3">D3C</strain>
    </source>
</reference>
<keyword evidence="1" id="KW-0472">Membrane</keyword>
<dbReference type="EMBL" id="CP010868">
    <property type="protein sequence ID" value="AJM92162.1"/>
    <property type="molecule type" value="Genomic_DNA"/>
</dbReference>
<name>A0A0C5CAG9_9ARCH</name>
<keyword evidence="3" id="KW-1185">Reference proteome</keyword>
<evidence type="ECO:0000256" key="1">
    <source>
        <dbReference type="SAM" id="Phobius"/>
    </source>
</evidence>
<keyword evidence="1" id="KW-0812">Transmembrane</keyword>
<dbReference type="AlphaFoldDB" id="A0A0C5CAG9"/>
<reference evidence="2 3" key="3">
    <citation type="journal article" date="2019" name="Int. J. Syst. Evol. Microbiol.">
        <title>Nitrosopumilus adriaticus sp. nov. and Nitrosopumilus piranensis sp. nov., two ammonia-oxidizing archaea from the Adriatic Sea and members of the class Nitrososphaeria.</title>
        <authorList>
            <person name="Bayer B."/>
            <person name="Vojvoda J."/>
            <person name="Reinthaler T."/>
            <person name="Reyes C."/>
            <person name="Pinto M."/>
            <person name="Herndl G.J."/>
        </authorList>
    </citation>
    <scope>NUCLEOTIDE SEQUENCE [LARGE SCALE GENOMIC DNA]</scope>
    <source>
        <strain evidence="2 3">D3C</strain>
    </source>
</reference>
<evidence type="ECO:0000313" key="3">
    <source>
        <dbReference type="Proteomes" id="UP000032027"/>
    </source>
</evidence>
<sequence length="68" mass="8011">MCQKRIYGRLIFFFFYYETFATTKDPTISLDGFSYGEFLPYYPLIAGITCVGIVVILGIKLYKRKYKK</sequence>
<evidence type="ECO:0000313" key="2">
    <source>
        <dbReference type="EMBL" id="AJM92162.1"/>
    </source>
</evidence>
<protein>
    <submittedName>
        <fullName evidence="2">Uncharacterized protein</fullName>
    </submittedName>
</protein>
<accession>A0A0C5CAG9</accession>
<dbReference type="KEGG" id="nid:NPIRD3C_0950"/>
<dbReference type="HOGENOM" id="CLU_2783851_0_0_2"/>
<keyword evidence="1" id="KW-1133">Transmembrane helix</keyword>
<gene>
    <name evidence="2" type="ORF">NPIRD3C_0950</name>
</gene>
<reference evidence="3" key="1">
    <citation type="submission" date="2015-02" db="EMBL/GenBank/DDBJ databases">
        <title>Characterization of two novel Thaumarchaeota isolated from the Northern Adriatic Sea.</title>
        <authorList>
            <person name="Bayer B."/>
            <person name="Vojvoda J."/>
            <person name="Offre P."/>
            <person name="Srivastava A."/>
            <person name="Elisabeth N."/>
            <person name="Garcia J.A.L."/>
            <person name="Schleper C."/>
            <person name="Herndl G.J."/>
        </authorList>
    </citation>
    <scope>NUCLEOTIDE SEQUENCE [LARGE SCALE GENOMIC DNA]</scope>
    <source>
        <strain evidence="3">D3C</strain>
    </source>
</reference>